<reference evidence="1 2" key="1">
    <citation type="journal article" date="2019" name="Commun. Biol.">
        <title>The bagworm genome reveals a unique fibroin gene that provides high tensile strength.</title>
        <authorList>
            <person name="Kono N."/>
            <person name="Nakamura H."/>
            <person name="Ohtoshi R."/>
            <person name="Tomita M."/>
            <person name="Numata K."/>
            <person name="Arakawa K."/>
        </authorList>
    </citation>
    <scope>NUCLEOTIDE SEQUENCE [LARGE SCALE GENOMIC DNA]</scope>
</reference>
<sequence length="92" mass="10241">MLLKMKAVEEGHDGWPFSVTQQPSEAYFSPMGLPSDRGPRACAFMEETELSIAAVSCNVFRHAPFVRNKKPTGLGNALKRERVMPGTNFTRL</sequence>
<evidence type="ECO:0000313" key="2">
    <source>
        <dbReference type="Proteomes" id="UP000299102"/>
    </source>
</evidence>
<keyword evidence="2" id="KW-1185">Reference proteome</keyword>
<accession>A0A4C1SX78</accession>
<dbReference type="Proteomes" id="UP000299102">
    <property type="component" value="Unassembled WGS sequence"/>
</dbReference>
<protein>
    <submittedName>
        <fullName evidence="1">Uncharacterized protein</fullName>
    </submittedName>
</protein>
<name>A0A4C1SX78_EUMVA</name>
<comment type="caution">
    <text evidence="1">The sequence shown here is derived from an EMBL/GenBank/DDBJ whole genome shotgun (WGS) entry which is preliminary data.</text>
</comment>
<proteinExistence type="predicted"/>
<dbReference type="AlphaFoldDB" id="A0A4C1SX78"/>
<dbReference type="EMBL" id="BGZK01000019">
    <property type="protein sequence ID" value="GBP05768.1"/>
    <property type="molecule type" value="Genomic_DNA"/>
</dbReference>
<organism evidence="1 2">
    <name type="scientific">Eumeta variegata</name>
    <name type="common">Bagworm moth</name>
    <name type="synonym">Eumeta japonica</name>
    <dbReference type="NCBI Taxonomy" id="151549"/>
    <lineage>
        <taxon>Eukaryota</taxon>
        <taxon>Metazoa</taxon>
        <taxon>Ecdysozoa</taxon>
        <taxon>Arthropoda</taxon>
        <taxon>Hexapoda</taxon>
        <taxon>Insecta</taxon>
        <taxon>Pterygota</taxon>
        <taxon>Neoptera</taxon>
        <taxon>Endopterygota</taxon>
        <taxon>Lepidoptera</taxon>
        <taxon>Glossata</taxon>
        <taxon>Ditrysia</taxon>
        <taxon>Tineoidea</taxon>
        <taxon>Psychidae</taxon>
        <taxon>Oiketicinae</taxon>
        <taxon>Eumeta</taxon>
    </lineage>
</organism>
<evidence type="ECO:0000313" key="1">
    <source>
        <dbReference type="EMBL" id="GBP05768.1"/>
    </source>
</evidence>
<gene>
    <name evidence="1" type="ORF">EVAR_5088_1</name>
</gene>